<feature type="compositionally biased region" description="Polar residues" evidence="2">
    <location>
        <begin position="185"/>
        <end position="215"/>
    </location>
</feature>
<dbReference type="EMBL" id="GDHC01009555">
    <property type="protein sequence ID" value="JAQ09074.1"/>
    <property type="molecule type" value="Transcribed_RNA"/>
</dbReference>
<feature type="region of interest" description="Disordered" evidence="2">
    <location>
        <begin position="184"/>
        <end position="225"/>
    </location>
</feature>
<feature type="non-terminal residue" evidence="4">
    <location>
        <position position="1"/>
    </location>
</feature>
<reference evidence="4" key="1">
    <citation type="journal article" date="2016" name="Gigascience">
        <title>De novo construction of an expanded transcriptome assembly for the western tarnished plant bug, Lygus hesperus.</title>
        <authorList>
            <person name="Tassone E.E."/>
            <person name="Geib S.M."/>
            <person name="Hall B."/>
            <person name="Fabrick J.A."/>
            <person name="Brent C.S."/>
            <person name="Hull J.J."/>
        </authorList>
    </citation>
    <scope>NUCLEOTIDE SEQUENCE</scope>
</reference>
<gene>
    <name evidence="4" type="ORF">g.88447</name>
</gene>
<dbReference type="PROSITE" id="PS50175">
    <property type="entry name" value="ASP_PROT_RETROV"/>
    <property type="match status" value="1"/>
</dbReference>
<accession>A0A146LM19</accession>
<proteinExistence type="predicted"/>
<evidence type="ECO:0000256" key="1">
    <source>
        <dbReference type="ARBA" id="ARBA00022801"/>
    </source>
</evidence>
<feature type="compositionally biased region" description="Low complexity" evidence="2">
    <location>
        <begin position="457"/>
        <end position="470"/>
    </location>
</feature>
<feature type="region of interest" description="Disordered" evidence="2">
    <location>
        <begin position="430"/>
        <end position="503"/>
    </location>
</feature>
<sequence>PCPTARGNTSPNTRARHLRRIMAQAQQIKIPPYDSDFTTVWLTQVRMACAAEKLTTEADKFRRAFLALDTKTAELVATIDPESADPFKQLCDTLLTVHAPNDGSQLANLLAANSLEDLTPSAYVRKIQRSLPKDTPECIMRHIFLRALPHDIRIPVAAIQGVDITQLATIADTLVKLTEPAYSAAVNSTTSPNESEPYQIKSTSGKQNTQPSSRTPFYPRRRPEFRQNSAQIRTRSLCIYHTRWGQQARKCREPCAWNHHESHRFTNQQAAETYYIRARQKAVHQVMKTAHSRQPHRLYIRCEHSNIEFLVDTGTETSLLPNSMMKRRRKSTHPLIAANGSPVTTYGHCAAAVQFPHLPAYEWTFTVADVKTAILGADFLQHYGLLVDLKNNRLIDAQEKRRRTEELHPCTDFLPQFTPTVNTVSLPASTAQKTAPFRSNYASQQPAKTTHNERPQVRQPQRPTRTPKQQDTATKRCNAAPPSQRAYHRPQRAQSTLITSTTPPPIVKHAYRRLQRTRSPRINATTSPHLLQNACHRLRRAPMPRIRTTFPLQRLLAPRCRNCLPREDERSPQDSTRPPGEVGNYAQY</sequence>
<evidence type="ECO:0000313" key="4">
    <source>
        <dbReference type="EMBL" id="JAQ09074.1"/>
    </source>
</evidence>
<dbReference type="Gene3D" id="2.40.70.10">
    <property type="entry name" value="Acid Proteases"/>
    <property type="match status" value="1"/>
</dbReference>
<feature type="domain" description="Peptidase A2" evidence="3">
    <location>
        <begin position="307"/>
        <end position="379"/>
    </location>
</feature>
<dbReference type="InterPro" id="IPR021109">
    <property type="entry name" value="Peptidase_aspartic_dom_sf"/>
</dbReference>
<dbReference type="PANTHER" id="PTHR33327:SF3">
    <property type="entry name" value="RNA-DIRECTED DNA POLYMERASE"/>
    <property type="match status" value="1"/>
</dbReference>
<dbReference type="InterPro" id="IPR001995">
    <property type="entry name" value="Peptidase_A2_cat"/>
</dbReference>
<dbReference type="SUPFAM" id="SSF50630">
    <property type="entry name" value="Acid proteases"/>
    <property type="match status" value="1"/>
</dbReference>
<keyword evidence="1" id="KW-0378">Hydrolase</keyword>
<dbReference type="PROSITE" id="PS00141">
    <property type="entry name" value="ASP_PROTEASE"/>
    <property type="match status" value="1"/>
</dbReference>
<dbReference type="GO" id="GO:0004190">
    <property type="term" value="F:aspartic-type endopeptidase activity"/>
    <property type="evidence" value="ECO:0007669"/>
    <property type="project" value="InterPro"/>
</dbReference>
<organism evidence="4">
    <name type="scientific">Lygus hesperus</name>
    <name type="common">Western plant bug</name>
    <dbReference type="NCBI Taxonomy" id="30085"/>
    <lineage>
        <taxon>Eukaryota</taxon>
        <taxon>Metazoa</taxon>
        <taxon>Ecdysozoa</taxon>
        <taxon>Arthropoda</taxon>
        <taxon>Hexapoda</taxon>
        <taxon>Insecta</taxon>
        <taxon>Pterygota</taxon>
        <taxon>Neoptera</taxon>
        <taxon>Paraneoptera</taxon>
        <taxon>Hemiptera</taxon>
        <taxon>Heteroptera</taxon>
        <taxon>Panheteroptera</taxon>
        <taxon>Cimicomorpha</taxon>
        <taxon>Miridae</taxon>
        <taxon>Mirini</taxon>
        <taxon>Lygus</taxon>
    </lineage>
</organism>
<dbReference type="GO" id="GO:0006508">
    <property type="term" value="P:proteolysis"/>
    <property type="evidence" value="ECO:0007669"/>
    <property type="project" value="InterPro"/>
</dbReference>
<protein>
    <recommendedName>
        <fullName evidence="3">Peptidase A2 domain-containing protein</fullName>
    </recommendedName>
</protein>
<evidence type="ECO:0000256" key="2">
    <source>
        <dbReference type="SAM" id="MobiDB-lite"/>
    </source>
</evidence>
<feature type="region of interest" description="Disordered" evidence="2">
    <location>
        <begin position="564"/>
        <end position="588"/>
    </location>
</feature>
<evidence type="ECO:0000259" key="3">
    <source>
        <dbReference type="PROSITE" id="PS50175"/>
    </source>
</evidence>
<dbReference type="AlphaFoldDB" id="A0A146LM19"/>
<name>A0A146LM19_LYGHE</name>
<dbReference type="InterPro" id="IPR001969">
    <property type="entry name" value="Aspartic_peptidase_AS"/>
</dbReference>
<dbReference type="PANTHER" id="PTHR33327">
    <property type="entry name" value="ENDONUCLEASE"/>
    <property type="match status" value="1"/>
</dbReference>
<feature type="compositionally biased region" description="Polar residues" evidence="2">
    <location>
        <begin position="440"/>
        <end position="449"/>
    </location>
</feature>